<evidence type="ECO:0000313" key="2">
    <source>
        <dbReference type="EMBL" id="GIL82104.1"/>
    </source>
</evidence>
<dbReference type="GO" id="GO:0004674">
    <property type="term" value="F:protein serine/threonine kinase activity"/>
    <property type="evidence" value="ECO:0007669"/>
    <property type="project" value="TreeGrafter"/>
</dbReference>
<comment type="caution">
    <text evidence="2">The sequence shown here is derived from an EMBL/GenBank/DDBJ whole genome shotgun (WGS) entry which is preliminary data.</text>
</comment>
<dbReference type="SUPFAM" id="SSF56112">
    <property type="entry name" value="Protein kinase-like (PK-like)"/>
    <property type="match status" value="1"/>
</dbReference>
<dbReference type="OrthoDB" id="543893at2759"/>
<organism evidence="2 3">
    <name type="scientific">Volvox reticuliferus</name>
    <dbReference type="NCBI Taxonomy" id="1737510"/>
    <lineage>
        <taxon>Eukaryota</taxon>
        <taxon>Viridiplantae</taxon>
        <taxon>Chlorophyta</taxon>
        <taxon>core chlorophytes</taxon>
        <taxon>Chlorophyceae</taxon>
        <taxon>CS clade</taxon>
        <taxon>Chlamydomonadales</taxon>
        <taxon>Volvocaceae</taxon>
        <taxon>Volvox</taxon>
    </lineage>
</organism>
<dbReference type="Proteomes" id="UP000747110">
    <property type="component" value="Unassembled WGS sequence"/>
</dbReference>
<sequence>AALLAAASGALAPALHQHIRAHPRIDDIIQYNGNPPAGADGRPFSPAAHHDSTAVMNNAVIPQQDSTPQPLRCIEDEVLWAPVTAQTPIPSVISLQVTVTEVNCDYAAAGVDDITAPAGCKPAAGRETAVIPTIVSSSSCRGPNKDVVQLFRNQTLGTGTCGRVVVGMYDGQKVAVKLLNRGLASPSADCWTATHHQGDCAKPAPQGPTNGEPDGDGVVNPACAGACPNMAALAQEVEVLARCKHPNIVRLLAASLRSTEVCLVMELMDTSLEKLMYDQYRDKHLPFSMVLHVGIQIARALSYLHPTILHRDLKPGNVLISRPNSPKPLAKLGDFGLSRMLSSVLVTGNPEVGTAPYMAPETYDVKNFIITDRTDIYSLGVILWEMLSGTRPWAGYSTFQIAYCVTLSHKSLPMEAIPQDRCPAKLRSLIWSCWEHDPARRPAAAEVVKALALVQEGI</sequence>
<dbReference type="PROSITE" id="PS00108">
    <property type="entry name" value="PROTEIN_KINASE_ST"/>
    <property type="match status" value="1"/>
</dbReference>
<evidence type="ECO:0000313" key="3">
    <source>
        <dbReference type="Proteomes" id="UP000747110"/>
    </source>
</evidence>
<dbReference type="InterPro" id="IPR000719">
    <property type="entry name" value="Prot_kinase_dom"/>
</dbReference>
<protein>
    <recommendedName>
        <fullName evidence="1">Protein kinase domain-containing protein</fullName>
    </recommendedName>
</protein>
<dbReference type="Gene3D" id="1.10.510.10">
    <property type="entry name" value="Transferase(Phosphotransferase) domain 1"/>
    <property type="match status" value="1"/>
</dbReference>
<dbReference type="InterPro" id="IPR011009">
    <property type="entry name" value="Kinase-like_dom_sf"/>
</dbReference>
<keyword evidence="3" id="KW-1185">Reference proteome</keyword>
<dbReference type="Pfam" id="PF00069">
    <property type="entry name" value="Pkinase"/>
    <property type="match status" value="1"/>
</dbReference>
<dbReference type="AlphaFoldDB" id="A0A8J4CFS5"/>
<gene>
    <name evidence="2" type="ORF">Vretifemale_11043</name>
</gene>
<dbReference type="PROSITE" id="PS50011">
    <property type="entry name" value="PROTEIN_KINASE_DOM"/>
    <property type="match status" value="1"/>
</dbReference>
<proteinExistence type="predicted"/>
<dbReference type="InterPro" id="IPR008271">
    <property type="entry name" value="Ser/Thr_kinase_AS"/>
</dbReference>
<dbReference type="PANTHER" id="PTHR44329">
    <property type="entry name" value="SERINE/THREONINE-PROTEIN KINASE TNNI3K-RELATED"/>
    <property type="match status" value="1"/>
</dbReference>
<dbReference type="Gene3D" id="3.30.200.20">
    <property type="entry name" value="Phosphorylase Kinase, domain 1"/>
    <property type="match status" value="1"/>
</dbReference>
<dbReference type="SMART" id="SM00220">
    <property type="entry name" value="S_TKc"/>
    <property type="match status" value="1"/>
</dbReference>
<feature type="non-terminal residue" evidence="2">
    <location>
        <position position="1"/>
    </location>
</feature>
<dbReference type="InterPro" id="IPR051681">
    <property type="entry name" value="Ser/Thr_Kinases-Pseudokinases"/>
</dbReference>
<evidence type="ECO:0000259" key="1">
    <source>
        <dbReference type="PROSITE" id="PS50011"/>
    </source>
</evidence>
<dbReference type="GO" id="GO:0005524">
    <property type="term" value="F:ATP binding"/>
    <property type="evidence" value="ECO:0007669"/>
    <property type="project" value="InterPro"/>
</dbReference>
<dbReference type="EMBL" id="BNCP01000023">
    <property type="protein sequence ID" value="GIL82104.1"/>
    <property type="molecule type" value="Genomic_DNA"/>
</dbReference>
<reference evidence="2" key="1">
    <citation type="journal article" date="2021" name="Proc. Natl. Acad. Sci. U.S.A.">
        <title>Three genomes in the algal genus Volvox reveal the fate of a haploid sex-determining region after a transition to homothallism.</title>
        <authorList>
            <person name="Yamamoto K."/>
            <person name="Hamaji T."/>
            <person name="Kawai-Toyooka H."/>
            <person name="Matsuzaki R."/>
            <person name="Takahashi F."/>
            <person name="Nishimura Y."/>
            <person name="Kawachi M."/>
            <person name="Noguchi H."/>
            <person name="Minakuchi Y."/>
            <person name="Umen J.G."/>
            <person name="Toyoda A."/>
            <person name="Nozaki H."/>
        </authorList>
    </citation>
    <scope>NUCLEOTIDE SEQUENCE</scope>
    <source>
        <strain evidence="2">NIES-3786</strain>
    </source>
</reference>
<name>A0A8J4CFS5_9CHLO</name>
<dbReference type="PANTHER" id="PTHR44329:SF214">
    <property type="entry name" value="PROTEIN KINASE DOMAIN-CONTAINING PROTEIN"/>
    <property type="match status" value="1"/>
</dbReference>
<accession>A0A8J4CFS5</accession>
<feature type="domain" description="Protein kinase" evidence="1">
    <location>
        <begin position="150"/>
        <end position="454"/>
    </location>
</feature>